<evidence type="ECO:0000313" key="17">
    <source>
        <dbReference type="RefSeq" id="XP_035694720.1"/>
    </source>
</evidence>
<dbReference type="Proteomes" id="UP000001554">
    <property type="component" value="Chromosome 13"/>
</dbReference>
<feature type="transmembrane region" description="Helical" evidence="15">
    <location>
        <begin position="367"/>
        <end position="388"/>
    </location>
</feature>
<feature type="transmembrane region" description="Helical" evidence="15">
    <location>
        <begin position="264"/>
        <end position="281"/>
    </location>
</feature>
<dbReference type="GO" id="GO:0005739">
    <property type="term" value="C:mitochondrion"/>
    <property type="evidence" value="ECO:0000318"/>
    <property type="project" value="GO_Central"/>
</dbReference>
<gene>
    <name evidence="17" type="primary">LOC118428691</name>
</gene>
<feature type="region of interest" description="Disordered" evidence="14">
    <location>
        <begin position="92"/>
        <end position="144"/>
    </location>
</feature>
<keyword evidence="7" id="KW-0809">Transit peptide</keyword>
<dbReference type="OrthoDB" id="5211at2759"/>
<comment type="similarity">
    <text evidence="2">Belongs to the UbiA prenyltransferase family.</text>
</comment>
<evidence type="ECO:0000256" key="12">
    <source>
        <dbReference type="ARBA" id="ARBA00030253"/>
    </source>
</evidence>
<keyword evidence="11 15" id="KW-0472">Membrane</keyword>
<dbReference type="GeneID" id="118428691"/>
<feature type="transmembrane region" description="Helical" evidence="15">
    <location>
        <begin position="192"/>
        <end position="216"/>
    </location>
</feature>
<dbReference type="FunFam" id="1.10.357.140:FF:000004">
    <property type="entry name" value="Protoheme IX farnesyltransferase, mitochondrial"/>
    <property type="match status" value="1"/>
</dbReference>
<dbReference type="HAMAP" id="MF_00154">
    <property type="entry name" value="CyoE_CtaB"/>
    <property type="match status" value="1"/>
</dbReference>
<evidence type="ECO:0000256" key="14">
    <source>
        <dbReference type="SAM" id="MobiDB-lite"/>
    </source>
</evidence>
<dbReference type="PROSITE" id="PS00943">
    <property type="entry name" value="UBIA"/>
    <property type="match status" value="1"/>
</dbReference>
<sequence>MRPSVFVLQQRAGVAVLRAVVLQQGGRNSCVNVWQTGEAPARCLSTWNNPWNRRRQSPCIRWYSSKAPSSITPQHTYKVVSRDRAGNDLRRILPTSASVPASSTEPLQGDSRQETDNNKPTTIAEDGVPATGVDDVDADPEVLPPNQLWREQRLDLAKLPGYYMKLSKIRLTGLVVISAMGGYYMAPGSHDFFTFLLAMTGTGLTSCAANTINQVFEVPFDSQMDRTRNRVLVRGLLSPLHAVGFATVAGSTGALLLYNWINPLTAALGVGNLALYTLLYTPMKRMSIANTWVGSVVGAIPPLMGWAACTGQLEAGAWVLAGILYSWQFPHFNALSWRLRPDYSRAGYCMMSVTNPDLCRRVALRHCLLITTICSLAPFTNLTTWAFAFNSLPLNIYFSYLGWKFYEDANNQSARRLFMASLWHLPTLLLCMFICKKSLHDKDKKDNVKAFTDFVVGFHPFPVLPFHRL</sequence>
<dbReference type="AlphaFoldDB" id="A0A9J7M8U8"/>
<name>A0A9J7M8U8_BRAFL</name>
<evidence type="ECO:0000256" key="7">
    <source>
        <dbReference type="ARBA" id="ARBA00022946"/>
    </source>
</evidence>
<evidence type="ECO:0000256" key="11">
    <source>
        <dbReference type="ARBA" id="ARBA00023136"/>
    </source>
</evidence>
<dbReference type="PANTHER" id="PTHR43448">
    <property type="entry name" value="PROTOHEME IX FARNESYLTRANSFERASE, MITOCHONDRIAL"/>
    <property type="match status" value="1"/>
</dbReference>
<keyword evidence="16" id="KW-1185">Reference proteome</keyword>
<dbReference type="NCBIfam" id="TIGR01473">
    <property type="entry name" value="cyoE_ctaB"/>
    <property type="match status" value="1"/>
</dbReference>
<feature type="transmembrane region" description="Helical" evidence="15">
    <location>
        <begin position="169"/>
        <end position="186"/>
    </location>
</feature>
<dbReference type="CDD" id="cd13957">
    <property type="entry name" value="PT_UbiA_Cox10"/>
    <property type="match status" value="1"/>
</dbReference>
<reference evidence="17" key="2">
    <citation type="submission" date="2025-08" db="UniProtKB">
        <authorList>
            <consortium name="RefSeq"/>
        </authorList>
    </citation>
    <scope>IDENTIFICATION</scope>
    <source>
        <strain evidence="17">S238N-H82</strain>
        <tissue evidence="17">Testes</tissue>
    </source>
</reference>
<evidence type="ECO:0000256" key="15">
    <source>
        <dbReference type="SAM" id="Phobius"/>
    </source>
</evidence>
<dbReference type="Gene3D" id="1.10.357.140">
    <property type="entry name" value="UbiA prenyltransferase"/>
    <property type="match status" value="1"/>
</dbReference>
<dbReference type="GO" id="GO:0008495">
    <property type="term" value="F:protoheme IX farnesyltransferase activity"/>
    <property type="evidence" value="ECO:0000318"/>
    <property type="project" value="GO_Central"/>
</dbReference>
<dbReference type="Pfam" id="PF01040">
    <property type="entry name" value="UbiA"/>
    <property type="match status" value="1"/>
</dbReference>
<dbReference type="InterPro" id="IPR000537">
    <property type="entry name" value="UbiA_prenyltransferase"/>
</dbReference>
<feature type="compositionally biased region" description="Polar residues" evidence="14">
    <location>
        <begin position="95"/>
        <end position="106"/>
    </location>
</feature>
<dbReference type="GO" id="GO:0006784">
    <property type="term" value="P:heme A biosynthetic process"/>
    <property type="evidence" value="ECO:0000318"/>
    <property type="project" value="GO_Central"/>
</dbReference>
<evidence type="ECO:0000256" key="13">
    <source>
        <dbReference type="ARBA" id="ARBA00047690"/>
    </source>
</evidence>
<evidence type="ECO:0000256" key="3">
    <source>
        <dbReference type="ARBA" id="ARBA00012292"/>
    </source>
</evidence>
<organism evidence="16 17">
    <name type="scientific">Branchiostoma floridae</name>
    <name type="common">Florida lancelet</name>
    <name type="synonym">Amphioxus</name>
    <dbReference type="NCBI Taxonomy" id="7739"/>
    <lineage>
        <taxon>Eukaryota</taxon>
        <taxon>Metazoa</taxon>
        <taxon>Chordata</taxon>
        <taxon>Cephalochordata</taxon>
        <taxon>Leptocardii</taxon>
        <taxon>Amphioxiformes</taxon>
        <taxon>Branchiostomatidae</taxon>
        <taxon>Branchiostoma</taxon>
    </lineage>
</organism>
<comment type="catalytic activity">
    <reaction evidence="13">
        <text>heme b + (2E,6E)-farnesyl diphosphate + H2O = Fe(II)-heme o + diphosphate</text>
        <dbReference type="Rhea" id="RHEA:28070"/>
        <dbReference type="ChEBI" id="CHEBI:15377"/>
        <dbReference type="ChEBI" id="CHEBI:33019"/>
        <dbReference type="ChEBI" id="CHEBI:60344"/>
        <dbReference type="ChEBI" id="CHEBI:60530"/>
        <dbReference type="ChEBI" id="CHEBI:175763"/>
        <dbReference type="EC" id="2.5.1.141"/>
    </reaction>
</comment>
<feature type="transmembrane region" description="Helical" evidence="15">
    <location>
        <begin position="236"/>
        <end position="258"/>
    </location>
</feature>
<dbReference type="InterPro" id="IPR030470">
    <property type="entry name" value="UbiA_prenylTrfase_CS"/>
</dbReference>
<keyword evidence="6 15" id="KW-0812">Transmembrane</keyword>
<evidence type="ECO:0000256" key="8">
    <source>
        <dbReference type="ARBA" id="ARBA00022989"/>
    </source>
</evidence>
<keyword evidence="10" id="KW-0350">Heme biosynthesis</keyword>
<comment type="subcellular location">
    <subcellularLocation>
        <location evidence="1">Mitochondrion membrane</location>
        <topology evidence="1">Multi-pass membrane protein</topology>
    </subcellularLocation>
</comment>
<evidence type="ECO:0000256" key="9">
    <source>
        <dbReference type="ARBA" id="ARBA00023128"/>
    </source>
</evidence>
<dbReference type="KEGG" id="bfo:118428691"/>
<evidence type="ECO:0000256" key="6">
    <source>
        <dbReference type="ARBA" id="ARBA00022692"/>
    </source>
</evidence>
<keyword evidence="5" id="KW-0808">Transferase</keyword>
<dbReference type="OMA" id="MGREPDF"/>
<feature type="transmembrane region" description="Helical" evidence="15">
    <location>
        <begin position="417"/>
        <end position="435"/>
    </location>
</feature>
<dbReference type="InterPro" id="IPR044878">
    <property type="entry name" value="UbiA_sf"/>
</dbReference>
<dbReference type="RefSeq" id="XP_035694720.1">
    <property type="nucleotide sequence ID" value="XM_035838827.1"/>
</dbReference>
<dbReference type="GO" id="GO:0031966">
    <property type="term" value="C:mitochondrial membrane"/>
    <property type="evidence" value="ECO:0007669"/>
    <property type="project" value="UniProtKB-SubCell"/>
</dbReference>
<keyword evidence="8 15" id="KW-1133">Transmembrane helix</keyword>
<evidence type="ECO:0000256" key="5">
    <source>
        <dbReference type="ARBA" id="ARBA00022679"/>
    </source>
</evidence>
<evidence type="ECO:0000256" key="2">
    <source>
        <dbReference type="ARBA" id="ARBA00005985"/>
    </source>
</evidence>
<dbReference type="PANTHER" id="PTHR43448:SF2">
    <property type="entry name" value="PROTOHEME IX FARNESYLTRANSFERASE, MITOCHONDRIAL"/>
    <property type="match status" value="1"/>
</dbReference>
<evidence type="ECO:0000313" key="16">
    <source>
        <dbReference type="Proteomes" id="UP000001554"/>
    </source>
</evidence>
<proteinExistence type="inferred from homology"/>
<accession>A0A9J7M8U8</accession>
<dbReference type="InterPro" id="IPR006369">
    <property type="entry name" value="Protohaem_IX_farnesylTrfase"/>
</dbReference>
<keyword evidence="9" id="KW-0496">Mitochondrion</keyword>
<dbReference type="EC" id="2.5.1.141" evidence="3"/>
<evidence type="ECO:0000256" key="10">
    <source>
        <dbReference type="ARBA" id="ARBA00023133"/>
    </source>
</evidence>
<protein>
    <recommendedName>
        <fullName evidence="4">Protoheme IX farnesyltransferase, mitochondrial</fullName>
        <ecNumber evidence="3">2.5.1.141</ecNumber>
    </recommendedName>
    <alternativeName>
        <fullName evidence="12">Heme O synthase</fullName>
    </alternativeName>
</protein>
<dbReference type="GO" id="GO:0017004">
    <property type="term" value="P:cytochrome complex assembly"/>
    <property type="evidence" value="ECO:0007669"/>
    <property type="project" value="UniProtKB-ARBA"/>
</dbReference>
<evidence type="ECO:0000256" key="1">
    <source>
        <dbReference type="ARBA" id="ARBA00004225"/>
    </source>
</evidence>
<reference evidence="16" key="1">
    <citation type="journal article" date="2020" name="Nat. Ecol. Evol.">
        <title>Deeply conserved synteny resolves early events in vertebrate evolution.</title>
        <authorList>
            <person name="Simakov O."/>
            <person name="Marletaz F."/>
            <person name="Yue J.X."/>
            <person name="O'Connell B."/>
            <person name="Jenkins J."/>
            <person name="Brandt A."/>
            <person name="Calef R."/>
            <person name="Tung C.H."/>
            <person name="Huang T.K."/>
            <person name="Schmutz J."/>
            <person name="Satoh N."/>
            <person name="Yu J.K."/>
            <person name="Putnam N.H."/>
            <person name="Green R.E."/>
            <person name="Rokhsar D.S."/>
        </authorList>
    </citation>
    <scope>NUCLEOTIDE SEQUENCE [LARGE SCALE GENOMIC DNA]</scope>
    <source>
        <strain evidence="16">S238N-H82</strain>
    </source>
</reference>
<evidence type="ECO:0000256" key="4">
    <source>
        <dbReference type="ARBA" id="ARBA00016335"/>
    </source>
</evidence>